<dbReference type="GO" id="GO:0004842">
    <property type="term" value="F:ubiquitin-protein transferase activity"/>
    <property type="evidence" value="ECO:0007669"/>
    <property type="project" value="TreeGrafter"/>
</dbReference>
<protein>
    <submittedName>
        <fullName evidence="2">Uncharacterized protein</fullName>
    </submittedName>
</protein>
<sequence>MSGTKCCVVRTGAGGRAEEGACGSGARKRAGARAPGSGRPQGAAGAGAGVRGRERVSGAVARSGQQVRARPGASRIGGVGDHRGVPGGWRRAGKSSKIWRNSEPYKPGYTAPPRANPDDTAIDISGGWTVNGTLDLHDPRILAMAAAQHQCLEAEYDDYAATNASGAAFCRSAALI</sequence>
<dbReference type="InterPro" id="IPR033275">
    <property type="entry name" value="MARCH-like"/>
</dbReference>
<dbReference type="PANTHER" id="PTHR23012:SF215">
    <property type="entry name" value="RING_FYVE_PHD ZINC FINGER SUPERFAMILY PROTEIN"/>
    <property type="match status" value="1"/>
</dbReference>
<dbReference type="EMBL" id="LR862134">
    <property type="protein sequence ID" value="CAD1839300.1"/>
    <property type="molecule type" value="Genomic_DNA"/>
</dbReference>
<proteinExistence type="predicted"/>
<evidence type="ECO:0000313" key="2">
    <source>
        <dbReference type="EMBL" id="CAD1839300.1"/>
    </source>
</evidence>
<dbReference type="AlphaFoldDB" id="A0A6V7Q8E7"/>
<accession>A0A6V7Q8E7</accession>
<organism evidence="2">
    <name type="scientific">Ananas comosus var. bracteatus</name>
    <name type="common">red pineapple</name>
    <dbReference type="NCBI Taxonomy" id="296719"/>
    <lineage>
        <taxon>Eukaryota</taxon>
        <taxon>Viridiplantae</taxon>
        <taxon>Streptophyta</taxon>
        <taxon>Embryophyta</taxon>
        <taxon>Tracheophyta</taxon>
        <taxon>Spermatophyta</taxon>
        <taxon>Magnoliopsida</taxon>
        <taxon>Liliopsida</taxon>
        <taxon>Poales</taxon>
        <taxon>Bromeliaceae</taxon>
        <taxon>Bromelioideae</taxon>
        <taxon>Ananas</taxon>
    </lineage>
</organism>
<feature type="region of interest" description="Disordered" evidence="1">
    <location>
        <begin position="1"/>
        <end position="116"/>
    </location>
</feature>
<name>A0A6V7Q8E7_ANACO</name>
<feature type="compositionally biased region" description="Low complexity" evidence="1">
    <location>
        <begin position="32"/>
        <end position="43"/>
    </location>
</feature>
<evidence type="ECO:0000256" key="1">
    <source>
        <dbReference type="SAM" id="MobiDB-lite"/>
    </source>
</evidence>
<dbReference type="PANTHER" id="PTHR23012">
    <property type="entry name" value="RING/FYVE/PHD ZINC FINGER DOMAIN-CONTAINING"/>
    <property type="match status" value="1"/>
</dbReference>
<dbReference type="Pfam" id="PF12428">
    <property type="entry name" value="DUF3675"/>
    <property type="match status" value="1"/>
</dbReference>
<gene>
    <name evidence="2" type="ORF">CB5_LOCUS22511</name>
</gene>
<dbReference type="InterPro" id="IPR022143">
    <property type="entry name" value="DUF3675"/>
</dbReference>
<dbReference type="GO" id="GO:0016567">
    <property type="term" value="P:protein ubiquitination"/>
    <property type="evidence" value="ECO:0007669"/>
    <property type="project" value="TreeGrafter"/>
</dbReference>
<dbReference type="GO" id="GO:0016020">
    <property type="term" value="C:membrane"/>
    <property type="evidence" value="ECO:0007669"/>
    <property type="project" value="TreeGrafter"/>
</dbReference>
<reference evidence="2" key="1">
    <citation type="submission" date="2020-07" db="EMBL/GenBank/DDBJ databases">
        <authorList>
            <person name="Lin J."/>
        </authorList>
    </citation>
    <scope>NUCLEOTIDE SEQUENCE</scope>
</reference>